<dbReference type="EMBL" id="MWWY01000025">
    <property type="protein sequence ID" value="OZG64138.1"/>
    <property type="molecule type" value="Genomic_DNA"/>
</dbReference>
<keyword evidence="6" id="KW-1185">Reference proteome</keyword>
<dbReference type="GO" id="GO:0003677">
    <property type="term" value="F:DNA binding"/>
    <property type="evidence" value="ECO:0007669"/>
    <property type="project" value="UniProtKB-KW"/>
</dbReference>
<sequence length="375" mass="42565">MGKRLLKEISNITYGYAFDSKRFALDSSAGLPVIRIRDLKQGKSNTYTDEQCDDKYHIYNGDLLIGMDGEFNIVEWHGGHALLNQRVCKIESCTDELLQSFLSYSLSGELKHIESQTSYVTVKHLSAKVLNNITISLPSLIEQRKIINVLTTVNNEITFAKQMLAKADELIQSRFVEMFGDIQERTTVTHYVKSFSSGKSLASKERCINLVLKTSAVASNTFDETQVKYLPFDYVPNPDHEIKHGDVIINRKNTVQLVGSTGYVWQYPKNMYLSDLLWKANLDETTCNPIFLWQLLVNRSVHRRISAMATGANSSMANITKPNLMQLPVVLVPLALQNEFAEFVTQVESLKATARQQLDRLNTLYESLAQRYFAE</sequence>
<protein>
    <submittedName>
        <fullName evidence="5">Restriction modification system DNA specificity domain-containing protein</fullName>
    </submittedName>
</protein>
<feature type="domain" description="Type I restriction modification DNA specificity" evidence="4">
    <location>
        <begin position="233"/>
        <end position="358"/>
    </location>
</feature>
<dbReference type="GO" id="GO:0009307">
    <property type="term" value="P:DNA restriction-modification system"/>
    <property type="evidence" value="ECO:0007669"/>
    <property type="project" value="UniProtKB-KW"/>
</dbReference>
<proteinExistence type="inferred from homology"/>
<evidence type="ECO:0000256" key="3">
    <source>
        <dbReference type="ARBA" id="ARBA00023125"/>
    </source>
</evidence>
<dbReference type="PANTHER" id="PTHR30408:SF12">
    <property type="entry name" value="TYPE I RESTRICTION ENZYME MJAVIII SPECIFICITY SUBUNIT"/>
    <property type="match status" value="1"/>
</dbReference>
<comment type="caution">
    <text evidence="5">The sequence shown here is derived from an EMBL/GenBank/DDBJ whole genome shotgun (WGS) entry which is preliminary data.</text>
</comment>
<name>A0A261FYF3_9BIFI</name>
<keyword evidence="2" id="KW-0680">Restriction system</keyword>
<dbReference type="InterPro" id="IPR044946">
    <property type="entry name" value="Restrct_endonuc_typeI_TRD_sf"/>
</dbReference>
<keyword evidence="3" id="KW-0238">DNA-binding</keyword>
<dbReference type="Proteomes" id="UP000216074">
    <property type="component" value="Unassembled WGS sequence"/>
</dbReference>
<dbReference type="InterPro" id="IPR052021">
    <property type="entry name" value="Type-I_RS_S_subunit"/>
</dbReference>
<dbReference type="CDD" id="cd17257">
    <property type="entry name" value="RMtype1_S_EcoBI-TRD1-CR1_like"/>
    <property type="match status" value="1"/>
</dbReference>
<evidence type="ECO:0000313" key="6">
    <source>
        <dbReference type="Proteomes" id="UP000216074"/>
    </source>
</evidence>
<evidence type="ECO:0000313" key="5">
    <source>
        <dbReference type="EMBL" id="OZG64138.1"/>
    </source>
</evidence>
<dbReference type="PANTHER" id="PTHR30408">
    <property type="entry name" value="TYPE-1 RESTRICTION ENZYME ECOKI SPECIFICITY PROTEIN"/>
    <property type="match status" value="1"/>
</dbReference>
<gene>
    <name evidence="5" type="ORF">BHAP_1305</name>
</gene>
<comment type="similarity">
    <text evidence="1">Belongs to the type-I restriction system S methylase family.</text>
</comment>
<evidence type="ECO:0000256" key="2">
    <source>
        <dbReference type="ARBA" id="ARBA00022747"/>
    </source>
</evidence>
<dbReference type="Pfam" id="PF01420">
    <property type="entry name" value="Methylase_S"/>
    <property type="match status" value="2"/>
</dbReference>
<organism evidence="5 6">
    <name type="scientific">Bifidobacterium hapali</name>
    <dbReference type="NCBI Taxonomy" id="1630172"/>
    <lineage>
        <taxon>Bacteria</taxon>
        <taxon>Bacillati</taxon>
        <taxon>Actinomycetota</taxon>
        <taxon>Actinomycetes</taxon>
        <taxon>Bifidobacteriales</taxon>
        <taxon>Bifidobacteriaceae</taxon>
        <taxon>Bifidobacterium</taxon>
    </lineage>
</organism>
<evidence type="ECO:0000259" key="4">
    <source>
        <dbReference type="Pfam" id="PF01420"/>
    </source>
</evidence>
<evidence type="ECO:0000256" key="1">
    <source>
        <dbReference type="ARBA" id="ARBA00010923"/>
    </source>
</evidence>
<dbReference type="REBASE" id="384573">
    <property type="entry name" value="S.Bha100202ORF1304P"/>
</dbReference>
<reference evidence="5 6" key="1">
    <citation type="journal article" date="2017" name="BMC Genomics">
        <title>Comparative genomic and phylogenomic analyses of the Bifidobacteriaceae family.</title>
        <authorList>
            <person name="Lugli G.A."/>
            <person name="Milani C."/>
            <person name="Turroni F."/>
            <person name="Duranti S."/>
            <person name="Mancabelli L."/>
            <person name="Mangifesta M."/>
            <person name="Ferrario C."/>
            <person name="Modesto M."/>
            <person name="Mattarelli P."/>
            <person name="Jiri K."/>
            <person name="van Sinderen D."/>
            <person name="Ventura M."/>
        </authorList>
    </citation>
    <scope>NUCLEOTIDE SEQUENCE [LARGE SCALE GENOMIC DNA]</scope>
    <source>
        <strain evidence="5 6">DSM 100202</strain>
    </source>
</reference>
<dbReference type="OrthoDB" id="3197085at2"/>
<dbReference type="RefSeq" id="WP_094729920.1">
    <property type="nucleotide sequence ID" value="NZ_MWWY01000025.1"/>
</dbReference>
<feature type="domain" description="Type I restriction modification DNA specificity" evidence="4">
    <location>
        <begin position="5"/>
        <end position="164"/>
    </location>
</feature>
<dbReference type="AlphaFoldDB" id="A0A261FYF3"/>
<accession>A0A261FYF3</accession>
<dbReference type="Gene3D" id="3.90.220.20">
    <property type="entry name" value="DNA methylase specificity domains"/>
    <property type="match status" value="2"/>
</dbReference>
<dbReference type="InterPro" id="IPR000055">
    <property type="entry name" value="Restrct_endonuc_typeI_TRD"/>
</dbReference>
<dbReference type="SUPFAM" id="SSF116734">
    <property type="entry name" value="DNA methylase specificity domain"/>
    <property type="match status" value="2"/>
</dbReference>